<sequence length="511" mass="58709">MPIHLTDLPSEILADVASYLDRKSCINFASTCELIKPIAEISIWDHLDLSLYRVNYRNSNSSIGIKRILSIRDAHAWRIGDDLSYYETTAAEEYSNLMQRLFKFSSTHPEKMKSIRRISIDIDKLLCQSFIELLKILSTTLKNLALYPPEYAFGSLSHQSQLNLHQVFQSLPFPLISLKYLRITLNENWQDTLYSTLICTPNLESIKISPASAHAGGWGRRSSFEAYDGRSWPILGNLKRIEVDEMFEQMSGMIIELLRSSTRIDYLALRDSAGCWKPTTEDELLHEIGNLNNLKYLGMSRQAYDVLVQSTGKPSIRMLSIEDPNVTYSSSLLKPHIIPPCEADILYLYGYSSITKGTTSFEWDMKNHQSNHRYSSNELIKQFQHAENLKLVLFPMDNSQEIDTDLIQCCYHTNEEILLRIGRGMIIRSYIDQNNVFTHIRTYTALHTHVSTSHAHHAQEVWEDFTDLNKSPVMLGAVEHVYKTLGEQKQWIDGGRDLQAKFDAWKVLQGE</sequence>
<evidence type="ECO:0000313" key="4">
    <source>
        <dbReference type="Proteomes" id="UP000094020"/>
    </source>
</evidence>
<name>A0A1B9I4J3_9TREE</name>
<evidence type="ECO:0000313" key="3">
    <source>
        <dbReference type="EMBL" id="WWC71377.1"/>
    </source>
</evidence>
<accession>A0A1B9I4J3</accession>
<dbReference type="CDD" id="cd09917">
    <property type="entry name" value="F-box_SF"/>
    <property type="match status" value="1"/>
</dbReference>
<reference evidence="3" key="2">
    <citation type="submission" date="2013-07" db="EMBL/GenBank/DDBJ databases">
        <authorList>
            <consortium name="The Broad Institute Genome Sequencing Platform"/>
            <person name="Cuomo C."/>
            <person name="Litvintseva A."/>
            <person name="Chen Y."/>
            <person name="Heitman J."/>
            <person name="Sun S."/>
            <person name="Springer D."/>
            <person name="Dromer F."/>
            <person name="Young S.K."/>
            <person name="Zeng Q."/>
            <person name="Gargeya S."/>
            <person name="Fitzgerald M."/>
            <person name="Abouelleil A."/>
            <person name="Alvarado L."/>
            <person name="Berlin A.M."/>
            <person name="Chapman S.B."/>
            <person name="Dewar J."/>
            <person name="Goldberg J."/>
            <person name="Griggs A."/>
            <person name="Gujja S."/>
            <person name="Hansen M."/>
            <person name="Howarth C."/>
            <person name="Imamovic A."/>
            <person name="Larimer J."/>
            <person name="McCowan C."/>
            <person name="Murphy C."/>
            <person name="Pearson M."/>
            <person name="Priest M."/>
            <person name="Roberts A."/>
            <person name="Saif S."/>
            <person name="Shea T."/>
            <person name="Sykes S."/>
            <person name="Wortman J."/>
            <person name="Nusbaum C."/>
            <person name="Birren B."/>
        </authorList>
    </citation>
    <scope>NUCLEOTIDE SEQUENCE</scope>
    <source>
        <strain evidence="3">CBS 10737</strain>
    </source>
</reference>
<dbReference type="Proteomes" id="UP000094020">
    <property type="component" value="Chromosome 7"/>
</dbReference>
<dbReference type="EMBL" id="CP144525">
    <property type="protein sequence ID" value="WWC71377.1"/>
    <property type="molecule type" value="Genomic_DNA"/>
</dbReference>
<organism evidence="2">
    <name type="scientific">Kwoniella pini CBS 10737</name>
    <dbReference type="NCBI Taxonomy" id="1296096"/>
    <lineage>
        <taxon>Eukaryota</taxon>
        <taxon>Fungi</taxon>
        <taxon>Dikarya</taxon>
        <taxon>Basidiomycota</taxon>
        <taxon>Agaricomycotina</taxon>
        <taxon>Tremellomycetes</taxon>
        <taxon>Tremellales</taxon>
        <taxon>Cryptococcaceae</taxon>
        <taxon>Kwoniella</taxon>
    </lineage>
</organism>
<dbReference type="RefSeq" id="XP_019011655.1">
    <property type="nucleotide sequence ID" value="XM_019155501.1"/>
</dbReference>
<evidence type="ECO:0000259" key="1">
    <source>
        <dbReference type="PROSITE" id="PS50181"/>
    </source>
</evidence>
<evidence type="ECO:0000313" key="2">
    <source>
        <dbReference type="EMBL" id="OCF50436.1"/>
    </source>
</evidence>
<dbReference type="KEGG" id="kpin:30172127"/>
<dbReference type="GeneID" id="30172127"/>
<reference evidence="3" key="4">
    <citation type="submission" date="2024-02" db="EMBL/GenBank/DDBJ databases">
        <title>Comparative genomics of Cryptococcus and Kwoniella reveals pathogenesis evolution and contrasting modes of karyotype evolution via chromosome fusion or intercentromeric recombination.</title>
        <authorList>
            <person name="Coelho M.A."/>
            <person name="David-Palma M."/>
            <person name="Shea T."/>
            <person name="Bowers K."/>
            <person name="McGinley-Smith S."/>
            <person name="Mohammad A.W."/>
            <person name="Gnirke A."/>
            <person name="Yurkov A.M."/>
            <person name="Nowrousian M."/>
            <person name="Sun S."/>
            <person name="Cuomo C.A."/>
            <person name="Heitman J."/>
        </authorList>
    </citation>
    <scope>NUCLEOTIDE SEQUENCE</scope>
    <source>
        <strain evidence="3">CBS 10737</strain>
    </source>
</reference>
<reference evidence="2" key="3">
    <citation type="submission" date="2016-07" db="EMBL/GenBank/DDBJ databases">
        <title>Evolution of pathogenesis and genome organization in the Tremellales.</title>
        <authorList>
            <person name="Cuomo C."/>
            <person name="Litvintseva A."/>
            <person name="Heitman J."/>
            <person name="Chen Y."/>
            <person name="Sun S."/>
            <person name="Springer D."/>
            <person name="Dromer F."/>
            <person name="Young S."/>
            <person name="Zeng Q."/>
            <person name="Chapman S."/>
            <person name="Gujja S."/>
            <person name="Saif S."/>
            <person name="Birren B."/>
        </authorList>
    </citation>
    <scope>NUCLEOTIDE SEQUENCE</scope>
    <source>
        <strain evidence="2">CBS 10737</strain>
    </source>
</reference>
<dbReference type="OrthoDB" id="2563704at2759"/>
<proteinExistence type="predicted"/>
<dbReference type="EMBL" id="KI894010">
    <property type="protein sequence ID" value="OCF50436.1"/>
    <property type="molecule type" value="Genomic_DNA"/>
</dbReference>
<dbReference type="PROSITE" id="PS50181">
    <property type="entry name" value="FBOX"/>
    <property type="match status" value="1"/>
</dbReference>
<dbReference type="Pfam" id="PF12937">
    <property type="entry name" value="F-box-like"/>
    <property type="match status" value="1"/>
</dbReference>
<protein>
    <recommendedName>
        <fullName evidence="1">F-box domain-containing protein</fullName>
    </recommendedName>
</protein>
<dbReference type="AlphaFoldDB" id="A0A1B9I4J3"/>
<reference evidence="2" key="1">
    <citation type="submission" date="2013-07" db="EMBL/GenBank/DDBJ databases">
        <title>The Genome Sequence of Cryptococcus pinus CBS10737.</title>
        <authorList>
            <consortium name="The Broad Institute Genome Sequencing Platform"/>
            <person name="Cuomo C."/>
            <person name="Litvintseva A."/>
            <person name="Chen Y."/>
            <person name="Heitman J."/>
            <person name="Sun S."/>
            <person name="Springer D."/>
            <person name="Dromer F."/>
            <person name="Young S.K."/>
            <person name="Zeng Q."/>
            <person name="Gargeya S."/>
            <person name="Fitzgerald M."/>
            <person name="Abouelleil A."/>
            <person name="Alvarado L."/>
            <person name="Berlin A.M."/>
            <person name="Chapman S.B."/>
            <person name="Dewar J."/>
            <person name="Goldberg J."/>
            <person name="Griggs A."/>
            <person name="Gujja S."/>
            <person name="Hansen M."/>
            <person name="Howarth C."/>
            <person name="Imamovic A."/>
            <person name="Larimer J."/>
            <person name="McCowan C."/>
            <person name="Murphy C."/>
            <person name="Pearson M."/>
            <person name="Priest M."/>
            <person name="Roberts A."/>
            <person name="Saif S."/>
            <person name="Shea T."/>
            <person name="Sykes S."/>
            <person name="Wortman J."/>
            <person name="Nusbaum C."/>
            <person name="Birren B."/>
        </authorList>
    </citation>
    <scope>NUCLEOTIDE SEQUENCE [LARGE SCALE GENOMIC DNA]</scope>
    <source>
        <strain evidence="2">CBS 10737</strain>
    </source>
</reference>
<feature type="domain" description="F-box" evidence="1">
    <location>
        <begin position="2"/>
        <end position="47"/>
    </location>
</feature>
<gene>
    <name evidence="2" type="ORF">I206_03758</name>
    <name evidence="3" type="ORF">I206_105332</name>
</gene>
<dbReference type="InterPro" id="IPR001810">
    <property type="entry name" value="F-box_dom"/>
</dbReference>
<keyword evidence="4" id="KW-1185">Reference proteome</keyword>